<name>A0ABT6XSE0_9FLAO</name>
<proteinExistence type="predicted"/>
<keyword evidence="2" id="KW-0201">Cytochrome c-type biogenesis</keyword>
<keyword evidence="7" id="KW-1185">Reference proteome</keyword>
<accession>A0ABT6XSE0</accession>
<dbReference type="InterPro" id="IPR050553">
    <property type="entry name" value="Thioredoxin_ResA/DsbE_sf"/>
</dbReference>
<dbReference type="Pfam" id="PF13905">
    <property type="entry name" value="Thioredoxin_8"/>
    <property type="match status" value="1"/>
</dbReference>
<dbReference type="SUPFAM" id="SSF52833">
    <property type="entry name" value="Thioredoxin-like"/>
    <property type="match status" value="1"/>
</dbReference>
<dbReference type="Proteomes" id="UP001230035">
    <property type="component" value="Unassembled WGS sequence"/>
</dbReference>
<gene>
    <name evidence="6" type="ORF">QHT84_11155</name>
</gene>
<evidence type="ECO:0000256" key="2">
    <source>
        <dbReference type="ARBA" id="ARBA00022748"/>
    </source>
</evidence>
<dbReference type="EMBL" id="JASGBP010000007">
    <property type="protein sequence ID" value="MDI9257971.1"/>
    <property type="molecule type" value="Genomic_DNA"/>
</dbReference>
<dbReference type="Gene3D" id="3.40.30.10">
    <property type="entry name" value="Glutaredoxin"/>
    <property type="match status" value="1"/>
</dbReference>
<dbReference type="InterPro" id="IPR012336">
    <property type="entry name" value="Thioredoxin-like_fold"/>
</dbReference>
<comment type="caution">
    <text evidence="6">The sequence shown here is derived from an EMBL/GenBank/DDBJ whole genome shotgun (WGS) entry which is preliminary data.</text>
</comment>
<dbReference type="PROSITE" id="PS51352">
    <property type="entry name" value="THIOREDOXIN_2"/>
    <property type="match status" value="1"/>
</dbReference>
<evidence type="ECO:0000256" key="1">
    <source>
        <dbReference type="ARBA" id="ARBA00004196"/>
    </source>
</evidence>
<evidence type="ECO:0000256" key="4">
    <source>
        <dbReference type="ARBA" id="ARBA00023284"/>
    </source>
</evidence>
<feature type="domain" description="Thioredoxin" evidence="5">
    <location>
        <begin position="1"/>
        <end position="122"/>
    </location>
</feature>
<keyword evidence="4" id="KW-0676">Redox-active center</keyword>
<protein>
    <submittedName>
        <fullName evidence="6">TlpA disulfide reductase family protein</fullName>
    </submittedName>
</protein>
<reference evidence="6 7" key="1">
    <citation type="submission" date="2023-05" db="EMBL/GenBank/DDBJ databases">
        <title>Flavobacterium sedimenti sp. nov., isolated from the sediment.</title>
        <authorList>
            <person name="Wu N."/>
        </authorList>
    </citation>
    <scope>NUCLEOTIDE SEQUENCE [LARGE SCALE GENOMIC DNA]</scope>
    <source>
        <strain evidence="6 7">YZ-48</strain>
    </source>
</reference>
<comment type="subcellular location">
    <subcellularLocation>
        <location evidence="1">Cell envelope</location>
    </subcellularLocation>
</comment>
<dbReference type="CDD" id="cd02966">
    <property type="entry name" value="TlpA_like_family"/>
    <property type="match status" value="1"/>
</dbReference>
<evidence type="ECO:0000259" key="5">
    <source>
        <dbReference type="PROSITE" id="PS51352"/>
    </source>
</evidence>
<evidence type="ECO:0000256" key="3">
    <source>
        <dbReference type="ARBA" id="ARBA00023157"/>
    </source>
</evidence>
<organism evidence="6 7">
    <name type="scientific">Flavobacterium sedimenticola</name>
    <dbReference type="NCBI Taxonomy" id="3043286"/>
    <lineage>
        <taxon>Bacteria</taxon>
        <taxon>Pseudomonadati</taxon>
        <taxon>Bacteroidota</taxon>
        <taxon>Flavobacteriia</taxon>
        <taxon>Flavobacteriales</taxon>
        <taxon>Flavobacteriaceae</taxon>
        <taxon>Flavobacterium</taxon>
    </lineage>
</organism>
<sequence>MALKDHLGKVTLLDFWASWCPPCRKANPEIVKLYQKYHSQGLNIISISMDDDRAKWEQAIAKDGLTWPQISNLKEMEDPIAKLYGISLLPTTFLLDKKGKIIGIDLPHDAMEAKIKELLKAN</sequence>
<dbReference type="InterPro" id="IPR036249">
    <property type="entry name" value="Thioredoxin-like_sf"/>
</dbReference>
<evidence type="ECO:0000313" key="7">
    <source>
        <dbReference type="Proteomes" id="UP001230035"/>
    </source>
</evidence>
<evidence type="ECO:0000313" key="6">
    <source>
        <dbReference type="EMBL" id="MDI9257971.1"/>
    </source>
</evidence>
<dbReference type="PANTHER" id="PTHR42852:SF6">
    <property type="entry name" value="THIOL:DISULFIDE INTERCHANGE PROTEIN DSBE"/>
    <property type="match status" value="1"/>
</dbReference>
<keyword evidence="3" id="KW-1015">Disulfide bond</keyword>
<dbReference type="InterPro" id="IPR013766">
    <property type="entry name" value="Thioredoxin_domain"/>
</dbReference>
<dbReference type="PANTHER" id="PTHR42852">
    <property type="entry name" value="THIOL:DISULFIDE INTERCHANGE PROTEIN DSBE"/>
    <property type="match status" value="1"/>
</dbReference>